<evidence type="ECO:0000313" key="2">
    <source>
        <dbReference type="Proteomes" id="UP000242231"/>
    </source>
</evidence>
<comment type="caution">
    <text evidence="1">The sequence shown here is derived from an EMBL/GenBank/DDBJ whole genome shotgun (WGS) entry which is preliminary data.</text>
</comment>
<gene>
    <name evidence="1" type="ORF">UN63_14810</name>
</gene>
<reference evidence="2" key="1">
    <citation type="submission" date="2016-11" db="EMBL/GenBank/DDBJ databases">
        <authorList>
            <person name="Sisinthy S."/>
            <person name="Ara S."/>
            <person name="Gundlapally S.R."/>
        </authorList>
    </citation>
    <scope>NUCLEOTIDE SEQUENCE [LARGE SCALE GENOMIC DNA]</scope>
    <source>
        <strain evidence="2">V1-41</strain>
    </source>
</reference>
<sequence>MSGIFGFTCTSCGERHEGSSSFAFRAPDAYLEQSAEIQARGSLGRNLCYYKDEDGEHYFIRVVLDIPIHGVAEPFIWGVWVSLSKQSYQDYQAHHDKPDINTTYFGWLCNYLPWYSNTYTLATSVHPLDGDHRPCITLHDADHELIHDFKLGISIAKAQQIAELCLHQAAKQEV</sequence>
<accession>A0A2P5TIS9</accession>
<evidence type="ECO:0000313" key="1">
    <source>
        <dbReference type="EMBL" id="PPL14749.1"/>
    </source>
</evidence>
<dbReference type="RefSeq" id="WP_104487983.1">
    <property type="nucleotide sequence ID" value="NZ_BMYB01000008.1"/>
</dbReference>
<proteinExistence type="predicted"/>
<dbReference type="AlphaFoldDB" id="A0A2P5TIS9"/>
<dbReference type="Pfam" id="PF09965">
    <property type="entry name" value="DUF2199"/>
    <property type="match status" value="1"/>
</dbReference>
<name>A0A2P5TIS9_9GAMM</name>
<dbReference type="Proteomes" id="UP000242231">
    <property type="component" value="Unassembled WGS sequence"/>
</dbReference>
<dbReference type="OrthoDB" id="4404538at2"/>
<protein>
    <recommendedName>
        <fullName evidence="3">DUF2199 domain-containing protein</fullName>
    </recommendedName>
</protein>
<dbReference type="InterPro" id="IPR018697">
    <property type="entry name" value="DUF2199"/>
</dbReference>
<dbReference type="EMBL" id="MPZM01000050">
    <property type="protein sequence ID" value="PPL14749.1"/>
    <property type="molecule type" value="Genomic_DNA"/>
</dbReference>
<keyword evidence="2" id="KW-1185">Reference proteome</keyword>
<evidence type="ECO:0008006" key="3">
    <source>
        <dbReference type="Google" id="ProtNLM"/>
    </source>
</evidence>
<organism evidence="1 2">
    <name type="scientific">Oceanisphaera arctica</name>
    <dbReference type="NCBI Taxonomy" id="641510"/>
    <lineage>
        <taxon>Bacteria</taxon>
        <taxon>Pseudomonadati</taxon>
        <taxon>Pseudomonadota</taxon>
        <taxon>Gammaproteobacteria</taxon>
        <taxon>Aeromonadales</taxon>
        <taxon>Aeromonadaceae</taxon>
        <taxon>Oceanisphaera</taxon>
    </lineage>
</organism>